<feature type="repeat" description="PPR" evidence="2">
    <location>
        <begin position="443"/>
        <end position="478"/>
    </location>
</feature>
<dbReference type="InterPro" id="IPR011990">
    <property type="entry name" value="TPR-like_helical_dom_sf"/>
</dbReference>
<dbReference type="PANTHER" id="PTHR47926">
    <property type="entry name" value="PENTATRICOPEPTIDE REPEAT-CONTAINING PROTEIN"/>
    <property type="match status" value="1"/>
</dbReference>
<feature type="domain" description="DYW" evidence="3">
    <location>
        <begin position="623"/>
        <end position="716"/>
    </location>
</feature>
<dbReference type="GO" id="GO:0008270">
    <property type="term" value="F:zinc ion binding"/>
    <property type="evidence" value="ECO:0007669"/>
    <property type="project" value="InterPro"/>
</dbReference>
<evidence type="ECO:0000259" key="3">
    <source>
        <dbReference type="Pfam" id="PF14432"/>
    </source>
</evidence>
<dbReference type="Pfam" id="PF01535">
    <property type="entry name" value="PPR"/>
    <property type="match status" value="4"/>
</dbReference>
<evidence type="ECO:0000256" key="1">
    <source>
        <dbReference type="ARBA" id="ARBA00022737"/>
    </source>
</evidence>
<dbReference type="PANTHER" id="PTHR47926:SF382">
    <property type="entry name" value="PENTACOTRIPEPTIDE-REPEAT REGION OF PRORP DOMAIN-CONTAINING PROTEIN"/>
    <property type="match status" value="1"/>
</dbReference>
<dbReference type="PROSITE" id="PS51375">
    <property type="entry name" value="PPR"/>
    <property type="match status" value="5"/>
</dbReference>
<dbReference type="Pfam" id="PF20431">
    <property type="entry name" value="E_motif"/>
    <property type="match status" value="1"/>
</dbReference>
<feature type="repeat" description="PPR" evidence="2">
    <location>
        <begin position="76"/>
        <end position="110"/>
    </location>
</feature>
<dbReference type="InterPro" id="IPR046960">
    <property type="entry name" value="PPR_At4g14850-like_plant"/>
</dbReference>
<feature type="repeat" description="PPR" evidence="2">
    <location>
        <begin position="311"/>
        <end position="344"/>
    </location>
</feature>
<dbReference type="AlphaFoldDB" id="A0A843XPU1"/>
<dbReference type="EMBL" id="NMUH01010693">
    <property type="protein sequence ID" value="MQM21182.1"/>
    <property type="molecule type" value="Genomic_DNA"/>
</dbReference>
<evidence type="ECO:0000256" key="2">
    <source>
        <dbReference type="PROSITE-ProRule" id="PRU00708"/>
    </source>
</evidence>
<dbReference type="NCBIfam" id="TIGR00756">
    <property type="entry name" value="PPR"/>
    <property type="match status" value="5"/>
</dbReference>
<feature type="repeat" description="PPR" evidence="2">
    <location>
        <begin position="380"/>
        <end position="414"/>
    </location>
</feature>
<dbReference type="InterPro" id="IPR002885">
    <property type="entry name" value="PPR_rpt"/>
</dbReference>
<evidence type="ECO:0000313" key="5">
    <source>
        <dbReference type="Proteomes" id="UP000652761"/>
    </source>
</evidence>
<accession>A0A843XPU1</accession>
<protein>
    <recommendedName>
        <fullName evidence="3">DYW domain-containing protein</fullName>
    </recommendedName>
</protein>
<dbReference type="Gene3D" id="1.25.40.10">
    <property type="entry name" value="Tetratricopeptide repeat domain"/>
    <property type="match status" value="5"/>
</dbReference>
<dbReference type="OrthoDB" id="1894072at2759"/>
<name>A0A843XPU1_COLES</name>
<keyword evidence="5" id="KW-1185">Reference proteome</keyword>
<proteinExistence type="predicted"/>
<gene>
    <name evidence="4" type="ORF">Taro_054217</name>
</gene>
<feature type="repeat" description="PPR" evidence="2">
    <location>
        <begin position="212"/>
        <end position="246"/>
    </location>
</feature>
<dbReference type="GO" id="GO:0003723">
    <property type="term" value="F:RNA binding"/>
    <property type="evidence" value="ECO:0007669"/>
    <property type="project" value="InterPro"/>
</dbReference>
<reference evidence="4" key="1">
    <citation type="submission" date="2017-07" db="EMBL/GenBank/DDBJ databases">
        <title>Taro Niue Genome Assembly and Annotation.</title>
        <authorList>
            <person name="Atibalentja N."/>
            <person name="Keating K."/>
            <person name="Fields C.J."/>
        </authorList>
    </citation>
    <scope>NUCLEOTIDE SEQUENCE</scope>
    <source>
        <strain evidence="4">Niue_2</strain>
        <tissue evidence="4">Leaf</tissue>
    </source>
</reference>
<sequence>MAGLMEQTVHLLRLCELGRVRDALASFYALNSTSLHQASTYAVLFHACARHGLLAEGQVLHRHMLSSAPSGGPAPNLFVSNHLVNMYCKCGRLDVARQLFDAMPRRNLVSWTSLLTGYGQHGRHDDCFLLFSAMLSHHLPNEFSLGSVLSSCAASKNGHGGRQVHALTQKTSLDAHVNVGNALITMYSSCPSDEGIGNDDGWWVFQTMPHRSVISWNSMISGFLIKGHLDCSMGLFAGMLREGIMFDHCTLVGVISSCSSLGQCRLLHSLVVKSSFSSRVEVSTVLLKAYAGVGGAPEELYKVFSEARQKDIMSWTSIISTFAEQDPQEAARVFCRMRREGFYPDKYTFSTMVKACANLTTESRVSAIHALIAKSGFEGDVVLCNSLVHAYARCGNITLSELVFEQMAARDIVTWNSMIKAYSIHGRGRDALRTFSRMDVPPDSATFVGLLSACSHSGMIDEGRALFHAMSDEYGLVPELDHFACMVDILGRAGHILEAEELVNQMPMEPDSVVWSGLLGACRKHGEVKIAEKAAQKLMDLAPQKSVGHILISNIYCARGTFGDAAPVWKGMRDLGVKKQPGLSWIEIGNRIHEFSVGGHRHPQIEDIRAELKCLVDKVKEIGYIPETNLVLHEIAEEYKEEQLYFHSEKLALVFGLMNASSSQACIKIMKNIRICVDCHKFITLVSKCANKEIVVRDANRFHHFKDGECSCGDYW</sequence>
<comment type="caution">
    <text evidence="4">The sequence shown here is derived from an EMBL/GenBank/DDBJ whole genome shotgun (WGS) entry which is preliminary data.</text>
</comment>
<dbReference type="Pfam" id="PF14432">
    <property type="entry name" value="DYW_deaminase"/>
    <property type="match status" value="1"/>
</dbReference>
<dbReference type="GO" id="GO:0009451">
    <property type="term" value="P:RNA modification"/>
    <property type="evidence" value="ECO:0007669"/>
    <property type="project" value="InterPro"/>
</dbReference>
<dbReference type="InterPro" id="IPR046848">
    <property type="entry name" value="E_motif"/>
</dbReference>
<evidence type="ECO:0000313" key="4">
    <source>
        <dbReference type="EMBL" id="MQM21182.1"/>
    </source>
</evidence>
<dbReference type="Pfam" id="PF13041">
    <property type="entry name" value="PPR_2"/>
    <property type="match status" value="2"/>
</dbReference>
<dbReference type="Pfam" id="PF12854">
    <property type="entry name" value="PPR_1"/>
    <property type="match status" value="1"/>
</dbReference>
<dbReference type="Pfam" id="PF13812">
    <property type="entry name" value="PPR_3"/>
    <property type="match status" value="1"/>
</dbReference>
<dbReference type="FunFam" id="1.25.40.10:FF:000381">
    <property type="entry name" value="Pentatricopeptide repeat-containing protein"/>
    <property type="match status" value="1"/>
</dbReference>
<dbReference type="FunFam" id="1.25.40.10:FF:001093">
    <property type="entry name" value="Pentatricopeptide repeat-containing protein At2g34400"/>
    <property type="match status" value="1"/>
</dbReference>
<keyword evidence="1" id="KW-0677">Repeat</keyword>
<dbReference type="InterPro" id="IPR032867">
    <property type="entry name" value="DYW_dom"/>
</dbReference>
<organism evidence="4 5">
    <name type="scientific">Colocasia esculenta</name>
    <name type="common">Wild taro</name>
    <name type="synonym">Arum esculentum</name>
    <dbReference type="NCBI Taxonomy" id="4460"/>
    <lineage>
        <taxon>Eukaryota</taxon>
        <taxon>Viridiplantae</taxon>
        <taxon>Streptophyta</taxon>
        <taxon>Embryophyta</taxon>
        <taxon>Tracheophyta</taxon>
        <taxon>Spermatophyta</taxon>
        <taxon>Magnoliopsida</taxon>
        <taxon>Liliopsida</taxon>
        <taxon>Araceae</taxon>
        <taxon>Aroideae</taxon>
        <taxon>Colocasieae</taxon>
        <taxon>Colocasia</taxon>
    </lineage>
</organism>
<dbReference type="Proteomes" id="UP000652761">
    <property type="component" value="Unassembled WGS sequence"/>
</dbReference>